<dbReference type="KEGG" id="tni:TVNIR_1364"/>
<dbReference type="EC" id="2.7.13.3" evidence="3"/>
<dbReference type="EMBL" id="CP003989">
    <property type="protein sequence ID" value="AGA33035.1"/>
    <property type="molecule type" value="Genomic_DNA"/>
</dbReference>
<evidence type="ECO:0000256" key="13">
    <source>
        <dbReference type="ARBA" id="ARBA00023136"/>
    </source>
</evidence>
<gene>
    <name evidence="16" type="ordered locus">TVNIR_1364</name>
</gene>
<evidence type="ECO:0000256" key="6">
    <source>
        <dbReference type="ARBA" id="ARBA00022679"/>
    </source>
</evidence>
<dbReference type="AlphaFoldDB" id="L0DVM7"/>
<dbReference type="SMART" id="SM00388">
    <property type="entry name" value="HisKA"/>
    <property type="match status" value="1"/>
</dbReference>
<dbReference type="CDD" id="cd00082">
    <property type="entry name" value="HisKA"/>
    <property type="match status" value="1"/>
</dbReference>
<dbReference type="eggNOG" id="COG4191">
    <property type="taxonomic scope" value="Bacteria"/>
</dbReference>
<dbReference type="GO" id="GO:0005524">
    <property type="term" value="F:ATP binding"/>
    <property type="evidence" value="ECO:0007669"/>
    <property type="project" value="UniProtKB-KW"/>
</dbReference>
<dbReference type="Pfam" id="PF05231">
    <property type="entry name" value="MASE1"/>
    <property type="match status" value="1"/>
</dbReference>
<comment type="subcellular location">
    <subcellularLocation>
        <location evidence="2">Cell membrane</location>
        <topology evidence="2">Multi-pass membrane protein</topology>
    </subcellularLocation>
</comment>
<keyword evidence="12" id="KW-0902">Two-component regulatory system</keyword>
<evidence type="ECO:0000256" key="10">
    <source>
        <dbReference type="ARBA" id="ARBA00022840"/>
    </source>
</evidence>
<evidence type="ECO:0000259" key="15">
    <source>
        <dbReference type="PROSITE" id="PS50109"/>
    </source>
</evidence>
<keyword evidence="10" id="KW-0067">ATP-binding</keyword>
<evidence type="ECO:0000256" key="2">
    <source>
        <dbReference type="ARBA" id="ARBA00004651"/>
    </source>
</evidence>
<dbReference type="Proteomes" id="UP000010809">
    <property type="component" value="Chromosome"/>
</dbReference>
<dbReference type="STRING" id="1255043.TVNIR_1364"/>
<feature type="transmembrane region" description="Helical" evidence="14">
    <location>
        <begin position="69"/>
        <end position="90"/>
    </location>
</feature>
<dbReference type="PRINTS" id="PR00344">
    <property type="entry name" value="BCTRLSENSOR"/>
</dbReference>
<evidence type="ECO:0000256" key="3">
    <source>
        <dbReference type="ARBA" id="ARBA00012438"/>
    </source>
</evidence>
<reference evidence="16" key="1">
    <citation type="submission" date="2015-12" db="EMBL/GenBank/DDBJ databases">
        <authorList>
            <person name="Tikhonova T.V."/>
            <person name="Pavlov A.R."/>
            <person name="Beletsky A.V."/>
            <person name="Mardanov A.V."/>
            <person name="Sorokin D.Y."/>
            <person name="Ravin N.V."/>
            <person name="Popov V.O."/>
        </authorList>
    </citation>
    <scope>NUCLEOTIDE SEQUENCE</scope>
    <source>
        <strain evidence="16">DSM 14787</strain>
    </source>
</reference>
<feature type="transmembrane region" description="Helical" evidence="14">
    <location>
        <begin position="253"/>
        <end position="273"/>
    </location>
</feature>
<dbReference type="PANTHER" id="PTHR43065">
    <property type="entry name" value="SENSOR HISTIDINE KINASE"/>
    <property type="match status" value="1"/>
</dbReference>
<dbReference type="InterPro" id="IPR036097">
    <property type="entry name" value="HisK_dim/P_sf"/>
</dbReference>
<keyword evidence="4" id="KW-1003">Cell membrane</keyword>
<keyword evidence="17" id="KW-1185">Reference proteome</keyword>
<feature type="domain" description="Histidine kinase" evidence="15">
    <location>
        <begin position="306"/>
        <end position="517"/>
    </location>
</feature>
<dbReference type="SUPFAM" id="SSF47384">
    <property type="entry name" value="Homodimeric domain of signal transducing histidine kinase"/>
    <property type="match status" value="1"/>
</dbReference>
<evidence type="ECO:0000256" key="11">
    <source>
        <dbReference type="ARBA" id="ARBA00022989"/>
    </source>
</evidence>
<dbReference type="GO" id="GO:0000155">
    <property type="term" value="F:phosphorelay sensor kinase activity"/>
    <property type="evidence" value="ECO:0007669"/>
    <property type="project" value="InterPro"/>
</dbReference>
<keyword evidence="7 14" id="KW-0812">Transmembrane</keyword>
<keyword evidence="9 16" id="KW-0418">Kinase</keyword>
<dbReference type="SUPFAM" id="SSF55874">
    <property type="entry name" value="ATPase domain of HSP90 chaperone/DNA topoisomerase II/histidine kinase"/>
    <property type="match status" value="1"/>
</dbReference>
<keyword evidence="6" id="KW-0808">Transferase</keyword>
<sequence>MLVALYYAVGLWGFVFTPDAHGIPLVWPATGVGLAFVYLYGYRLIPAVGFASALVAWQFTGDMVPLLETLGTVTATMAGVALGAYALHRLGFSPRLERLRDVGLLLSVGALTGSGLAATAGAWGIAVGMDELSFTDTWWLCWMADLMGLALVAPVLMTWLGAPLARPTDRAYLKGFLLIASLISVTAVVYSGFLPAGVAMPLSYAAFPLVMLAALRCPVQVTTTLMLAGGGIALSGTGWGLGPFAELGLDTSLLSLNAQLALLVLTGLVLTALRGEREAAETRARRHLDQLARAGRLSTLGELSAGLAHELNQPLCALASYAQASKRLLERGRMDELGEALSQLDAGAHRAAETVRQMRAFAAGQAPERRTIRPDALVRPVLDLLRPEFRSRHLRLELKVEPHLPAVTVAPVQIEQVLVNLLRNAIEALEGRRDGRVELGLQREADHLQLHIRDNGPGIPPYRLAGLFDPFSTWKENGLGLGLSISRSLVEAHGGCLTVSNMPEGGAEFRFTLPLEHSDARP</sequence>
<evidence type="ECO:0000256" key="12">
    <source>
        <dbReference type="ARBA" id="ARBA00023012"/>
    </source>
</evidence>
<dbReference type="InterPro" id="IPR007895">
    <property type="entry name" value="MASE1"/>
</dbReference>
<keyword evidence="5" id="KW-0597">Phosphoprotein</keyword>
<evidence type="ECO:0000256" key="1">
    <source>
        <dbReference type="ARBA" id="ARBA00000085"/>
    </source>
</evidence>
<dbReference type="Gene3D" id="3.30.565.10">
    <property type="entry name" value="Histidine kinase-like ATPase, C-terminal domain"/>
    <property type="match status" value="1"/>
</dbReference>
<dbReference type="Gene3D" id="1.10.287.130">
    <property type="match status" value="1"/>
</dbReference>
<evidence type="ECO:0000256" key="5">
    <source>
        <dbReference type="ARBA" id="ARBA00022553"/>
    </source>
</evidence>
<comment type="catalytic activity">
    <reaction evidence="1">
        <text>ATP + protein L-histidine = ADP + protein N-phospho-L-histidine.</text>
        <dbReference type="EC" id="2.7.13.3"/>
    </reaction>
</comment>
<feature type="transmembrane region" description="Helical" evidence="14">
    <location>
        <begin position="34"/>
        <end position="57"/>
    </location>
</feature>
<dbReference type="InterPro" id="IPR004358">
    <property type="entry name" value="Sig_transdc_His_kin-like_C"/>
</dbReference>
<dbReference type="InterPro" id="IPR003661">
    <property type="entry name" value="HisK_dim/P_dom"/>
</dbReference>
<evidence type="ECO:0000256" key="7">
    <source>
        <dbReference type="ARBA" id="ARBA00022692"/>
    </source>
</evidence>
<dbReference type="SMART" id="SM00387">
    <property type="entry name" value="HATPase_c"/>
    <property type="match status" value="1"/>
</dbReference>
<evidence type="ECO:0000256" key="4">
    <source>
        <dbReference type="ARBA" id="ARBA00022475"/>
    </source>
</evidence>
<dbReference type="Pfam" id="PF00512">
    <property type="entry name" value="HisKA"/>
    <property type="match status" value="1"/>
</dbReference>
<dbReference type="InterPro" id="IPR036890">
    <property type="entry name" value="HATPase_C_sf"/>
</dbReference>
<dbReference type="PATRIC" id="fig|1255043.3.peg.1381"/>
<dbReference type="Pfam" id="PF02518">
    <property type="entry name" value="HATPase_c"/>
    <property type="match status" value="1"/>
</dbReference>
<feature type="transmembrane region" description="Helical" evidence="14">
    <location>
        <begin position="102"/>
        <end position="125"/>
    </location>
</feature>
<dbReference type="InterPro" id="IPR003594">
    <property type="entry name" value="HATPase_dom"/>
</dbReference>
<keyword evidence="11 14" id="KW-1133">Transmembrane helix</keyword>
<name>L0DVM7_THIND</name>
<keyword evidence="13 14" id="KW-0472">Membrane</keyword>
<evidence type="ECO:0000313" key="17">
    <source>
        <dbReference type="Proteomes" id="UP000010809"/>
    </source>
</evidence>
<feature type="transmembrane region" description="Helical" evidence="14">
    <location>
        <begin position="222"/>
        <end position="241"/>
    </location>
</feature>
<proteinExistence type="predicted"/>
<evidence type="ECO:0000313" key="16">
    <source>
        <dbReference type="EMBL" id="AGA33035.1"/>
    </source>
</evidence>
<evidence type="ECO:0000256" key="14">
    <source>
        <dbReference type="SAM" id="Phobius"/>
    </source>
</evidence>
<organism evidence="16 17">
    <name type="scientific">Thioalkalivibrio nitratireducens (strain DSM 14787 / UNIQEM 213 / ALEN2)</name>
    <dbReference type="NCBI Taxonomy" id="1255043"/>
    <lineage>
        <taxon>Bacteria</taxon>
        <taxon>Pseudomonadati</taxon>
        <taxon>Pseudomonadota</taxon>
        <taxon>Gammaproteobacteria</taxon>
        <taxon>Chromatiales</taxon>
        <taxon>Ectothiorhodospiraceae</taxon>
        <taxon>Thioalkalivibrio</taxon>
    </lineage>
</organism>
<dbReference type="InterPro" id="IPR005467">
    <property type="entry name" value="His_kinase_dom"/>
</dbReference>
<protein>
    <recommendedName>
        <fullName evidence="3">histidine kinase</fullName>
        <ecNumber evidence="3">2.7.13.3</ecNumber>
    </recommendedName>
</protein>
<feature type="transmembrane region" description="Helical" evidence="14">
    <location>
        <begin position="171"/>
        <end position="190"/>
    </location>
</feature>
<evidence type="ECO:0000256" key="8">
    <source>
        <dbReference type="ARBA" id="ARBA00022741"/>
    </source>
</evidence>
<feature type="transmembrane region" description="Helical" evidence="14">
    <location>
        <begin position="137"/>
        <end position="159"/>
    </location>
</feature>
<keyword evidence="8" id="KW-0547">Nucleotide-binding</keyword>
<dbReference type="eggNOG" id="COG3447">
    <property type="taxonomic scope" value="Bacteria"/>
</dbReference>
<dbReference type="HOGENOM" id="CLU_026284_0_0_6"/>
<dbReference type="GO" id="GO:0005886">
    <property type="term" value="C:plasma membrane"/>
    <property type="evidence" value="ECO:0007669"/>
    <property type="project" value="UniProtKB-SubCell"/>
</dbReference>
<accession>L0DVM7</accession>
<dbReference type="PANTHER" id="PTHR43065:SF46">
    <property type="entry name" value="C4-DICARBOXYLATE TRANSPORT SENSOR PROTEIN DCTB"/>
    <property type="match status" value="1"/>
</dbReference>
<dbReference type="PROSITE" id="PS50109">
    <property type="entry name" value="HIS_KIN"/>
    <property type="match status" value="1"/>
</dbReference>
<evidence type="ECO:0000256" key="9">
    <source>
        <dbReference type="ARBA" id="ARBA00022777"/>
    </source>
</evidence>